<organism evidence="3">
    <name type="scientific">Gongylonema pulchrum</name>
    <dbReference type="NCBI Taxonomy" id="637853"/>
    <lineage>
        <taxon>Eukaryota</taxon>
        <taxon>Metazoa</taxon>
        <taxon>Ecdysozoa</taxon>
        <taxon>Nematoda</taxon>
        <taxon>Chromadorea</taxon>
        <taxon>Rhabditida</taxon>
        <taxon>Spirurina</taxon>
        <taxon>Spiruromorpha</taxon>
        <taxon>Spiruroidea</taxon>
        <taxon>Gongylonematidae</taxon>
        <taxon>Gongylonema</taxon>
    </lineage>
</organism>
<sequence length="112" mass="12581">MLFSGAAALQELFILDSTAMISYSLKSHFERLFNFLRGRVCITMHFPPSSYIVNQIRDFVGNVCCFTPKLDSLREASHLGIYVQNEGKKLDTLRELCLMATSAPVLVCCGLR</sequence>
<evidence type="ECO:0000313" key="3">
    <source>
        <dbReference type="WBParaSite" id="GPUH_0000606501-mRNA-1"/>
    </source>
</evidence>
<proteinExistence type="predicted"/>
<evidence type="ECO:0000313" key="1">
    <source>
        <dbReference type="EMBL" id="VDK53251.1"/>
    </source>
</evidence>
<reference evidence="1 2" key="2">
    <citation type="submission" date="2018-11" db="EMBL/GenBank/DDBJ databases">
        <authorList>
            <consortium name="Pathogen Informatics"/>
        </authorList>
    </citation>
    <scope>NUCLEOTIDE SEQUENCE [LARGE SCALE GENOMIC DNA]</scope>
</reference>
<dbReference type="AlphaFoldDB" id="A0A183DBG6"/>
<reference evidence="3" key="1">
    <citation type="submission" date="2016-06" db="UniProtKB">
        <authorList>
            <consortium name="WormBaseParasite"/>
        </authorList>
    </citation>
    <scope>IDENTIFICATION</scope>
</reference>
<protein>
    <submittedName>
        <fullName evidence="3">STAS domain-containing protein</fullName>
    </submittedName>
</protein>
<name>A0A183DBG6_9BILA</name>
<evidence type="ECO:0000313" key="2">
    <source>
        <dbReference type="Proteomes" id="UP000271098"/>
    </source>
</evidence>
<dbReference type="Proteomes" id="UP000271098">
    <property type="component" value="Unassembled WGS sequence"/>
</dbReference>
<keyword evidence="2" id="KW-1185">Reference proteome</keyword>
<accession>A0A183DBG6</accession>
<gene>
    <name evidence="1" type="ORF">GPUH_LOCUS6059</name>
</gene>
<dbReference type="WBParaSite" id="GPUH_0000606501-mRNA-1">
    <property type="protein sequence ID" value="GPUH_0000606501-mRNA-1"/>
    <property type="gene ID" value="GPUH_0000606501"/>
</dbReference>
<dbReference type="EMBL" id="UYRT01013655">
    <property type="protein sequence ID" value="VDK53251.1"/>
    <property type="molecule type" value="Genomic_DNA"/>
</dbReference>